<keyword evidence="7 11" id="KW-0274">FAD</keyword>
<reference evidence="13 14" key="1">
    <citation type="submission" date="2023-09" db="EMBL/GenBank/DDBJ databases">
        <authorList>
            <person name="Rey-Velasco X."/>
        </authorList>
    </citation>
    <scope>NUCLEOTIDE SEQUENCE [LARGE SCALE GENOMIC DNA]</scope>
    <source>
        <strain evidence="13 14">F117</strain>
    </source>
</reference>
<dbReference type="PROSITE" id="PS01281">
    <property type="entry name" value="GIDA_2"/>
    <property type="match status" value="1"/>
</dbReference>
<evidence type="ECO:0000256" key="9">
    <source>
        <dbReference type="ARBA" id="ARBA00025948"/>
    </source>
</evidence>
<dbReference type="Gene3D" id="1.10.10.1800">
    <property type="entry name" value="tRNA uridine 5-carboxymethylaminomethyl modification enzyme MnmG/GidA"/>
    <property type="match status" value="1"/>
</dbReference>
<proteinExistence type="inferred from homology"/>
<dbReference type="SMART" id="SM01228">
    <property type="entry name" value="GIDA_assoc_3"/>
    <property type="match status" value="1"/>
</dbReference>
<keyword evidence="8 11" id="KW-0520">NAD</keyword>
<dbReference type="PANTHER" id="PTHR11806">
    <property type="entry name" value="GLUCOSE INHIBITED DIVISION PROTEIN A"/>
    <property type="match status" value="1"/>
</dbReference>
<comment type="caution">
    <text evidence="13">The sequence shown here is derived from an EMBL/GenBank/DDBJ whole genome shotgun (WGS) entry which is preliminary data.</text>
</comment>
<dbReference type="SUPFAM" id="SSF51905">
    <property type="entry name" value="FAD/NAD(P)-binding domain"/>
    <property type="match status" value="1"/>
</dbReference>
<feature type="binding site" evidence="11">
    <location>
        <begin position="272"/>
        <end position="286"/>
    </location>
    <ligand>
        <name>NAD(+)</name>
        <dbReference type="ChEBI" id="CHEBI:57540"/>
    </ligand>
</feature>
<evidence type="ECO:0000313" key="14">
    <source>
        <dbReference type="Proteomes" id="UP001262582"/>
    </source>
</evidence>
<feature type="binding site" evidence="11">
    <location>
        <begin position="12"/>
        <end position="17"/>
    </location>
    <ligand>
        <name>FAD</name>
        <dbReference type="ChEBI" id="CHEBI:57692"/>
    </ligand>
</feature>
<evidence type="ECO:0000256" key="5">
    <source>
        <dbReference type="ARBA" id="ARBA00022630"/>
    </source>
</evidence>
<dbReference type="InterPro" id="IPR044920">
    <property type="entry name" value="MnmG_C_subdom_sf"/>
</dbReference>
<protein>
    <recommendedName>
        <fullName evidence="4 11">tRNA uridine 5-carboxymethylaminomethyl modification enzyme MnmG</fullName>
    </recommendedName>
    <alternativeName>
        <fullName evidence="10 11">Glucose-inhibited division protein A</fullName>
    </alternativeName>
</protein>
<dbReference type="InterPro" id="IPR026904">
    <property type="entry name" value="MnmG_C"/>
</dbReference>
<organism evidence="13 14">
    <name type="scientific">Autumnicola musiva</name>
    <dbReference type="NCBI Taxonomy" id="3075589"/>
    <lineage>
        <taxon>Bacteria</taxon>
        <taxon>Pseudomonadati</taxon>
        <taxon>Bacteroidota</taxon>
        <taxon>Flavobacteriia</taxon>
        <taxon>Flavobacteriales</taxon>
        <taxon>Flavobacteriaceae</taxon>
        <taxon>Autumnicola</taxon>
    </lineage>
</organism>
<evidence type="ECO:0000256" key="7">
    <source>
        <dbReference type="ARBA" id="ARBA00022827"/>
    </source>
</evidence>
<evidence type="ECO:0000256" key="6">
    <source>
        <dbReference type="ARBA" id="ARBA00022694"/>
    </source>
</evidence>
<dbReference type="HAMAP" id="MF_00129">
    <property type="entry name" value="MnmG_GidA"/>
    <property type="match status" value="1"/>
</dbReference>
<dbReference type="PANTHER" id="PTHR11806:SF0">
    <property type="entry name" value="PROTEIN MTO1 HOMOLOG, MITOCHONDRIAL"/>
    <property type="match status" value="1"/>
</dbReference>
<dbReference type="Gene3D" id="1.10.150.570">
    <property type="entry name" value="GidA associated domain, C-terminal subdomain"/>
    <property type="match status" value="1"/>
</dbReference>
<dbReference type="NCBIfam" id="TIGR00136">
    <property type="entry name" value="mnmG_gidA"/>
    <property type="match status" value="1"/>
</dbReference>
<dbReference type="PROSITE" id="PS01280">
    <property type="entry name" value="GIDA_1"/>
    <property type="match status" value="1"/>
</dbReference>
<dbReference type="EMBL" id="JAVRHK010000001">
    <property type="protein sequence ID" value="MDT0675371.1"/>
    <property type="molecule type" value="Genomic_DNA"/>
</dbReference>
<evidence type="ECO:0000256" key="2">
    <source>
        <dbReference type="ARBA" id="ARBA00003717"/>
    </source>
</evidence>
<gene>
    <name evidence="11 13" type="primary">mnmG</name>
    <name evidence="11" type="synonym">gidA</name>
    <name evidence="13" type="ORF">RM539_02080</name>
</gene>
<name>A0ABU3D1F0_9FLAO</name>
<comment type="similarity">
    <text evidence="3 11">Belongs to the MnmG family.</text>
</comment>
<sequence length="623" mass="69971">MFEQVYDVIVVGAGHAGSEAAAAAANMGSKTLLVTMNLQNIAQMSCNPAMGGIAKGQILREIDAMGGYSGLVSDTSAIQFKMLNKSKGPAMWSPRVQSDRMRFSEDWRIRLEQTPNLDFYQEMVAGLVIEDGRITGVKTSLGLEIKGISVVCTNGTFLNGLIHIGDKNFGGGRAGERAATGITKDLIEAGFEVGRMKTGTPPRVDGRSLDYSKMTEQPGDDIPGKFSYSDETKPLQKQRSCYMTYTSNEVHEILKEGFDRSPMFNGRIKSIGPRYCPSIEDKINRFADKNRHQLFVEPEGWNTVEVYVNGFSTSLPEDVQFKALRSVTGFENVKFFRPGYAIEYDYFPPTQLKHSLETKLVEGLYFAGQINGTTGYEEAACQGLMAGINAALKVQGKDEFILKRNEAYMGVLIDDLITKGTEEPYRMFTSRAEYRTLLRQDNADFRLTEKSYNLGLASEDRMRKMEEKKNKSLGFVDFLKNKSVTPEFSNPILEDNNSALVKQSDKIFKIFSRPNISMNDIRQFPGVEEYIKENKLDLEMLEQTEIQVKYSGYIEKEKNNADKLNRLEEVRIPQNFDYSKIKSMSFEAREKLNKIQPTSVSQASRISGVSPNDVSVLLVYMGR</sequence>
<evidence type="ECO:0000256" key="10">
    <source>
        <dbReference type="ARBA" id="ARBA00031800"/>
    </source>
</evidence>
<comment type="subunit">
    <text evidence="9 11">Homodimer. Heterotetramer of two MnmE and two MnmG subunits.</text>
</comment>
<keyword evidence="11" id="KW-0963">Cytoplasm</keyword>
<evidence type="ECO:0000256" key="4">
    <source>
        <dbReference type="ARBA" id="ARBA00020461"/>
    </source>
</evidence>
<comment type="caution">
    <text evidence="11">Lacks conserved residue(s) required for the propagation of feature annotation.</text>
</comment>
<dbReference type="Pfam" id="PF01134">
    <property type="entry name" value="GIDA"/>
    <property type="match status" value="1"/>
</dbReference>
<dbReference type="Proteomes" id="UP001262582">
    <property type="component" value="Unassembled WGS sequence"/>
</dbReference>
<dbReference type="InterPro" id="IPR049312">
    <property type="entry name" value="GIDA_C_N"/>
</dbReference>
<comment type="subcellular location">
    <subcellularLocation>
        <location evidence="11">Cytoplasm</location>
    </subcellularLocation>
</comment>
<dbReference type="InterPro" id="IPR020595">
    <property type="entry name" value="MnmG-rel_CS"/>
</dbReference>
<feature type="domain" description="tRNA uridine 5-carboxymethylaminomethyl modification enzyme C-terminal subdomain" evidence="12">
    <location>
        <begin position="548"/>
        <end position="619"/>
    </location>
</feature>
<dbReference type="InterPro" id="IPR047001">
    <property type="entry name" value="MnmG_C_subdom"/>
</dbReference>
<evidence type="ECO:0000256" key="1">
    <source>
        <dbReference type="ARBA" id="ARBA00001974"/>
    </source>
</evidence>
<evidence type="ECO:0000259" key="12">
    <source>
        <dbReference type="SMART" id="SM01228"/>
    </source>
</evidence>
<evidence type="ECO:0000313" key="13">
    <source>
        <dbReference type="EMBL" id="MDT0675371.1"/>
    </source>
</evidence>
<dbReference type="RefSeq" id="WP_311501836.1">
    <property type="nucleotide sequence ID" value="NZ_JAVRHK010000001.1"/>
</dbReference>
<dbReference type="InterPro" id="IPR002218">
    <property type="entry name" value="MnmG-rel"/>
</dbReference>
<comment type="function">
    <text evidence="2 11">NAD-binding protein involved in the addition of a carboxymethylaminomethyl (cmnm) group at the wobble position (U34) of certain tRNAs, forming tRNA-cmnm(5)s(2)U34.</text>
</comment>
<dbReference type="InterPro" id="IPR036188">
    <property type="entry name" value="FAD/NAD-bd_sf"/>
</dbReference>
<evidence type="ECO:0000256" key="11">
    <source>
        <dbReference type="HAMAP-Rule" id="MF_00129"/>
    </source>
</evidence>
<dbReference type="Gene3D" id="3.50.50.60">
    <property type="entry name" value="FAD/NAD(P)-binding domain"/>
    <property type="match status" value="2"/>
</dbReference>
<dbReference type="InterPro" id="IPR040131">
    <property type="entry name" value="MnmG_N"/>
</dbReference>
<dbReference type="InterPro" id="IPR004416">
    <property type="entry name" value="MnmG"/>
</dbReference>
<evidence type="ECO:0000256" key="3">
    <source>
        <dbReference type="ARBA" id="ARBA00007653"/>
    </source>
</evidence>
<accession>A0ABU3D1F0</accession>
<comment type="cofactor">
    <cofactor evidence="1 11">
        <name>FAD</name>
        <dbReference type="ChEBI" id="CHEBI:57692"/>
    </cofactor>
</comment>
<evidence type="ECO:0000256" key="8">
    <source>
        <dbReference type="ARBA" id="ARBA00023027"/>
    </source>
</evidence>
<dbReference type="Pfam" id="PF13932">
    <property type="entry name" value="SAM_GIDA_C"/>
    <property type="match status" value="1"/>
</dbReference>
<keyword evidence="14" id="KW-1185">Reference proteome</keyword>
<keyword evidence="6 11" id="KW-0819">tRNA processing</keyword>
<keyword evidence="5 11" id="KW-0285">Flavoprotein</keyword>
<dbReference type="Pfam" id="PF21680">
    <property type="entry name" value="GIDA_C_1st"/>
    <property type="match status" value="1"/>
</dbReference>